<dbReference type="InterPro" id="IPR027417">
    <property type="entry name" value="P-loop_NTPase"/>
</dbReference>
<comment type="caution">
    <text evidence="5">The sequence shown here is derived from an EMBL/GenBank/DDBJ whole genome shotgun (WGS) entry which is preliminary data.</text>
</comment>
<dbReference type="PROSITE" id="PS00211">
    <property type="entry name" value="ABC_TRANSPORTER_1"/>
    <property type="match status" value="1"/>
</dbReference>
<gene>
    <name evidence="5" type="ORF">GCM10009784_03420</name>
</gene>
<evidence type="ECO:0000256" key="3">
    <source>
        <dbReference type="ARBA" id="ARBA00022840"/>
    </source>
</evidence>
<evidence type="ECO:0000256" key="1">
    <source>
        <dbReference type="ARBA" id="ARBA00022448"/>
    </source>
</evidence>
<dbReference type="Proteomes" id="UP001500974">
    <property type="component" value="Unassembled WGS sequence"/>
</dbReference>
<dbReference type="InterPro" id="IPR050166">
    <property type="entry name" value="ABC_transporter_ATP-bind"/>
</dbReference>
<reference evidence="5 6" key="1">
    <citation type="journal article" date="2019" name="Int. J. Syst. Evol. Microbiol.">
        <title>The Global Catalogue of Microorganisms (GCM) 10K type strain sequencing project: providing services to taxonomists for standard genome sequencing and annotation.</title>
        <authorList>
            <consortium name="The Broad Institute Genomics Platform"/>
            <consortium name="The Broad Institute Genome Sequencing Center for Infectious Disease"/>
            <person name="Wu L."/>
            <person name="Ma J."/>
        </authorList>
    </citation>
    <scope>NUCLEOTIDE SEQUENCE [LARGE SCALE GENOMIC DNA]</scope>
    <source>
        <strain evidence="5 6">JCM 14917</strain>
    </source>
</reference>
<sequence length="244" mass="26112">MNGAPTVEIANLSKNFASIPVFEGLDLSISSGEFVCLVGGSGSGKSTLLNIVAGLDHADGGTVLAPPAAVMFQESALLPWLSAAGNISLALKFAGVPRQDRQQRTQELLNLVRLPDAGYRLVHQLSGGMQQRVALARALAQNRSLLLMDEPFSALDSITRDFLHDELEDIWRATGRTIVLVTHNVREAIRLGQRVILLASDQGSIAGEWRVSDTQRHDAVAGAALAETIRTVLHREVHGLAAVS</sequence>
<keyword evidence="1" id="KW-0813">Transport</keyword>
<dbReference type="SUPFAM" id="SSF52540">
    <property type="entry name" value="P-loop containing nucleoside triphosphate hydrolases"/>
    <property type="match status" value="1"/>
</dbReference>
<dbReference type="Gene3D" id="3.40.50.300">
    <property type="entry name" value="P-loop containing nucleotide triphosphate hydrolases"/>
    <property type="match status" value="1"/>
</dbReference>
<evidence type="ECO:0000313" key="6">
    <source>
        <dbReference type="Proteomes" id="UP001500974"/>
    </source>
</evidence>
<proteinExistence type="predicted"/>
<dbReference type="EMBL" id="BAAAON010000001">
    <property type="protein sequence ID" value="GAA2172552.1"/>
    <property type="molecule type" value="Genomic_DNA"/>
</dbReference>
<feature type="domain" description="ABC transporter" evidence="4">
    <location>
        <begin position="7"/>
        <end position="225"/>
    </location>
</feature>
<dbReference type="CDD" id="cd03293">
    <property type="entry name" value="ABC_NrtD_SsuB_transporters"/>
    <property type="match status" value="1"/>
</dbReference>
<dbReference type="PANTHER" id="PTHR42788:SF13">
    <property type="entry name" value="ALIPHATIC SULFONATES IMPORT ATP-BINDING PROTEIN SSUB"/>
    <property type="match status" value="1"/>
</dbReference>
<dbReference type="Pfam" id="PF00005">
    <property type="entry name" value="ABC_tran"/>
    <property type="match status" value="1"/>
</dbReference>
<dbReference type="GO" id="GO:0005524">
    <property type="term" value="F:ATP binding"/>
    <property type="evidence" value="ECO:0007669"/>
    <property type="project" value="UniProtKB-KW"/>
</dbReference>
<keyword evidence="3 5" id="KW-0067">ATP-binding</keyword>
<evidence type="ECO:0000313" key="5">
    <source>
        <dbReference type="EMBL" id="GAA2172552.1"/>
    </source>
</evidence>
<dbReference type="InterPro" id="IPR003439">
    <property type="entry name" value="ABC_transporter-like_ATP-bd"/>
</dbReference>
<keyword evidence="2" id="KW-0547">Nucleotide-binding</keyword>
<protein>
    <submittedName>
        <fullName evidence="5">ABC transporter ATP-binding protein</fullName>
    </submittedName>
</protein>
<evidence type="ECO:0000259" key="4">
    <source>
        <dbReference type="PROSITE" id="PS50893"/>
    </source>
</evidence>
<dbReference type="SMART" id="SM00382">
    <property type="entry name" value="AAA"/>
    <property type="match status" value="1"/>
</dbReference>
<dbReference type="InterPro" id="IPR017871">
    <property type="entry name" value="ABC_transporter-like_CS"/>
</dbReference>
<organism evidence="5 6">
    <name type="scientific">Arthrobacter parietis</name>
    <dbReference type="NCBI Taxonomy" id="271434"/>
    <lineage>
        <taxon>Bacteria</taxon>
        <taxon>Bacillati</taxon>
        <taxon>Actinomycetota</taxon>
        <taxon>Actinomycetes</taxon>
        <taxon>Micrococcales</taxon>
        <taxon>Micrococcaceae</taxon>
        <taxon>Arthrobacter</taxon>
    </lineage>
</organism>
<accession>A0ABN3AMX9</accession>
<dbReference type="PANTHER" id="PTHR42788">
    <property type="entry name" value="TAURINE IMPORT ATP-BINDING PROTEIN-RELATED"/>
    <property type="match status" value="1"/>
</dbReference>
<dbReference type="PROSITE" id="PS50893">
    <property type="entry name" value="ABC_TRANSPORTER_2"/>
    <property type="match status" value="1"/>
</dbReference>
<keyword evidence="6" id="KW-1185">Reference proteome</keyword>
<name>A0ABN3AMX9_9MICC</name>
<evidence type="ECO:0000256" key="2">
    <source>
        <dbReference type="ARBA" id="ARBA00022741"/>
    </source>
</evidence>
<dbReference type="InterPro" id="IPR003593">
    <property type="entry name" value="AAA+_ATPase"/>
</dbReference>